<dbReference type="KEGG" id="asul:DFR86_11670"/>
<dbReference type="OrthoDB" id="42545at2157"/>
<organism evidence="1 2">
    <name type="scientific">Acidianus sulfidivorans JP7</name>
    <dbReference type="NCBI Taxonomy" id="619593"/>
    <lineage>
        <taxon>Archaea</taxon>
        <taxon>Thermoproteota</taxon>
        <taxon>Thermoprotei</taxon>
        <taxon>Sulfolobales</taxon>
        <taxon>Sulfolobaceae</taxon>
        <taxon>Acidianus</taxon>
    </lineage>
</organism>
<gene>
    <name evidence="1" type="ORF">DFR86_11670</name>
</gene>
<reference evidence="1 2" key="1">
    <citation type="submission" date="2018-05" db="EMBL/GenBank/DDBJ databases">
        <title>Complete Genome Sequences of Extremely Thermoacidophilic, Metal-Mobilizing Type-Strain Members of the Archaeal Family Sulfolobaceae: Acidianus brierleyi DSM-1651T, Acidianus sulfidivorans DSM-18786T, Metallosphaera hakonensis DSM-7519T, and Metallosphaera prunae DSM-10039T.</title>
        <authorList>
            <person name="Counts J.A."/>
            <person name="Kelly R.M."/>
        </authorList>
    </citation>
    <scope>NUCLEOTIDE SEQUENCE [LARGE SCALE GENOMIC DNA]</scope>
    <source>
        <strain evidence="1 2">JP7</strain>
    </source>
</reference>
<dbReference type="RefSeq" id="WP_110381018.1">
    <property type="nucleotide sequence ID" value="NZ_CP029288.2"/>
</dbReference>
<dbReference type="GeneID" id="36838637"/>
<proteinExistence type="predicted"/>
<evidence type="ECO:0000313" key="2">
    <source>
        <dbReference type="Proteomes" id="UP000248410"/>
    </source>
</evidence>
<keyword evidence="2" id="KW-1185">Reference proteome</keyword>
<protein>
    <recommendedName>
        <fullName evidence="3">Transposase</fullName>
    </recommendedName>
</protein>
<sequence length="85" mass="10270">MYKTLREKFQLPSRLAEDCYRDTIAVYKGWLKNPKRGRFPIIRNKSVWLSPKLSYNFNIKKMRLTIFGEEVEILGYSRTLDMYKD</sequence>
<evidence type="ECO:0000313" key="1">
    <source>
        <dbReference type="EMBL" id="AWR98128.1"/>
    </source>
</evidence>
<dbReference type="EMBL" id="CP029288">
    <property type="protein sequence ID" value="AWR98128.1"/>
    <property type="molecule type" value="Genomic_DNA"/>
</dbReference>
<accession>A0A2U9IPZ2</accession>
<dbReference type="AlphaFoldDB" id="A0A2U9IPZ2"/>
<evidence type="ECO:0008006" key="3">
    <source>
        <dbReference type="Google" id="ProtNLM"/>
    </source>
</evidence>
<dbReference type="Proteomes" id="UP000248410">
    <property type="component" value="Chromosome"/>
</dbReference>
<name>A0A2U9IPZ2_9CREN</name>